<evidence type="ECO:0000313" key="6">
    <source>
        <dbReference type="EMBL" id="GAA2710601.1"/>
    </source>
</evidence>
<keyword evidence="2" id="KW-0645">Protease</keyword>
<dbReference type="SMART" id="SM00020">
    <property type="entry name" value="Tryp_SPc"/>
    <property type="match status" value="1"/>
</dbReference>
<feature type="transmembrane region" description="Helical" evidence="4">
    <location>
        <begin position="32"/>
        <end position="54"/>
    </location>
</feature>
<comment type="caution">
    <text evidence="6">The sequence shown here is derived from an EMBL/GenBank/DDBJ whole genome shotgun (WGS) entry which is preliminary data.</text>
</comment>
<evidence type="ECO:0000256" key="1">
    <source>
        <dbReference type="ARBA" id="ARBA00023157"/>
    </source>
</evidence>
<dbReference type="InterPro" id="IPR043504">
    <property type="entry name" value="Peptidase_S1_PA_chymotrypsin"/>
</dbReference>
<dbReference type="EMBL" id="BAAASL010000003">
    <property type="protein sequence ID" value="GAA2710601.1"/>
    <property type="molecule type" value="Genomic_DNA"/>
</dbReference>
<dbReference type="Pfam" id="PF00089">
    <property type="entry name" value="Trypsin"/>
    <property type="match status" value="1"/>
</dbReference>
<evidence type="ECO:0000313" key="7">
    <source>
        <dbReference type="Proteomes" id="UP001500886"/>
    </source>
</evidence>
<sequence>MGKIPSQDVDRPGVTVEPIMAGHRARGRWTEVLALLGAVLAMMCGTVSTASAAATAPNPIIGGSPVTDAAAYPWMAQVQFVGPDGRFRGACAGSLLDRQWVITAGHCIGQKTTIRVQLGTIARKTSTEGSIGVARTIRHPGFRESDPIQYDAALLRLEQPVTFTRTVQPIALPSNRLVRYPGRLITAGWGLTNEQGKTLPETLQQITQREGTHCYRSPGINRGMHVCTLIRNHKATCYGDSGGPLMHKHHGRLELVGLTSGIVGKYECDSEGREDYFARVSGMVDWIRQVTGLPQHEATAIGKPRRPVSGARPGQSSPGGESSSPAHDHTNESTAHPSQQTPLQY</sequence>
<reference evidence="7" key="1">
    <citation type="journal article" date="2019" name="Int. J. Syst. Evol. Microbiol.">
        <title>The Global Catalogue of Microorganisms (GCM) 10K type strain sequencing project: providing services to taxonomists for standard genome sequencing and annotation.</title>
        <authorList>
            <consortium name="The Broad Institute Genomics Platform"/>
            <consortium name="The Broad Institute Genome Sequencing Center for Infectious Disease"/>
            <person name="Wu L."/>
            <person name="Ma J."/>
        </authorList>
    </citation>
    <scope>NUCLEOTIDE SEQUENCE [LARGE SCALE GENOMIC DNA]</scope>
    <source>
        <strain evidence="7">JCM 4542</strain>
    </source>
</reference>
<evidence type="ECO:0000256" key="3">
    <source>
        <dbReference type="SAM" id="MobiDB-lite"/>
    </source>
</evidence>
<dbReference type="PROSITE" id="PS00135">
    <property type="entry name" value="TRYPSIN_SER"/>
    <property type="match status" value="1"/>
</dbReference>
<proteinExistence type="predicted"/>
<dbReference type="InterPro" id="IPR001314">
    <property type="entry name" value="Peptidase_S1A"/>
</dbReference>
<feature type="compositionally biased region" description="Polar residues" evidence="3">
    <location>
        <begin position="332"/>
        <end position="345"/>
    </location>
</feature>
<dbReference type="InterPro" id="IPR001254">
    <property type="entry name" value="Trypsin_dom"/>
</dbReference>
<dbReference type="PROSITE" id="PS00134">
    <property type="entry name" value="TRYPSIN_HIS"/>
    <property type="match status" value="1"/>
</dbReference>
<keyword evidence="4" id="KW-0812">Transmembrane</keyword>
<dbReference type="SUPFAM" id="SSF50494">
    <property type="entry name" value="Trypsin-like serine proteases"/>
    <property type="match status" value="1"/>
</dbReference>
<evidence type="ECO:0000256" key="2">
    <source>
        <dbReference type="RuleBase" id="RU363034"/>
    </source>
</evidence>
<dbReference type="PRINTS" id="PR00722">
    <property type="entry name" value="CHYMOTRYPSIN"/>
</dbReference>
<dbReference type="Gene3D" id="2.40.10.10">
    <property type="entry name" value="Trypsin-like serine proteases"/>
    <property type="match status" value="1"/>
</dbReference>
<dbReference type="InterPro" id="IPR018114">
    <property type="entry name" value="TRYPSIN_HIS"/>
</dbReference>
<dbReference type="InterPro" id="IPR033116">
    <property type="entry name" value="TRYPSIN_SER"/>
</dbReference>
<keyword evidence="2" id="KW-0720">Serine protease</keyword>
<protein>
    <recommendedName>
        <fullName evidence="5">Peptidase S1 domain-containing protein</fullName>
    </recommendedName>
</protein>
<dbReference type="InterPro" id="IPR009003">
    <property type="entry name" value="Peptidase_S1_PA"/>
</dbReference>
<keyword evidence="7" id="KW-1185">Reference proteome</keyword>
<accession>A0ABP6G2H0</accession>
<dbReference type="PANTHER" id="PTHR24256">
    <property type="entry name" value="TRYPTASE-RELATED"/>
    <property type="match status" value="1"/>
</dbReference>
<dbReference type="CDD" id="cd00190">
    <property type="entry name" value="Tryp_SPc"/>
    <property type="match status" value="1"/>
</dbReference>
<keyword evidence="4" id="KW-1133">Transmembrane helix</keyword>
<feature type="compositionally biased region" description="Low complexity" evidence="3">
    <location>
        <begin position="313"/>
        <end position="325"/>
    </location>
</feature>
<dbReference type="PROSITE" id="PS50240">
    <property type="entry name" value="TRYPSIN_DOM"/>
    <property type="match status" value="1"/>
</dbReference>
<gene>
    <name evidence="6" type="ORF">GCM10010315_10760</name>
</gene>
<dbReference type="Proteomes" id="UP001500886">
    <property type="component" value="Unassembled WGS sequence"/>
</dbReference>
<feature type="region of interest" description="Disordered" evidence="3">
    <location>
        <begin position="295"/>
        <end position="345"/>
    </location>
</feature>
<dbReference type="RefSeq" id="WP_344433543.1">
    <property type="nucleotide sequence ID" value="NZ_BAAASL010000003.1"/>
</dbReference>
<keyword evidence="4" id="KW-0472">Membrane</keyword>
<keyword evidence="2" id="KW-0378">Hydrolase</keyword>
<dbReference type="InterPro" id="IPR051487">
    <property type="entry name" value="Ser/Thr_Proteases_Immune/Dev"/>
</dbReference>
<evidence type="ECO:0000259" key="5">
    <source>
        <dbReference type="PROSITE" id="PS50240"/>
    </source>
</evidence>
<keyword evidence="1" id="KW-1015">Disulfide bond</keyword>
<name>A0ABP6G2H0_9ACTN</name>
<organism evidence="6 7">
    <name type="scientific">Streptomyces luteosporeus</name>
    <dbReference type="NCBI Taxonomy" id="173856"/>
    <lineage>
        <taxon>Bacteria</taxon>
        <taxon>Bacillati</taxon>
        <taxon>Actinomycetota</taxon>
        <taxon>Actinomycetes</taxon>
        <taxon>Kitasatosporales</taxon>
        <taxon>Streptomycetaceae</taxon>
        <taxon>Streptomyces</taxon>
    </lineage>
</organism>
<feature type="domain" description="Peptidase S1" evidence="5">
    <location>
        <begin position="60"/>
        <end position="292"/>
    </location>
</feature>
<evidence type="ECO:0000256" key="4">
    <source>
        <dbReference type="SAM" id="Phobius"/>
    </source>
</evidence>